<organism evidence="1 2">
    <name type="scientific">Serratia odorifera DSM 4582</name>
    <dbReference type="NCBI Taxonomy" id="667129"/>
    <lineage>
        <taxon>Bacteria</taxon>
        <taxon>Pseudomonadati</taxon>
        <taxon>Pseudomonadota</taxon>
        <taxon>Gammaproteobacteria</taxon>
        <taxon>Enterobacterales</taxon>
        <taxon>Yersiniaceae</taxon>
        <taxon>Serratia</taxon>
    </lineage>
</organism>
<name>D4E0M8_SEROD</name>
<proteinExistence type="predicted"/>
<accession>D4E0M8</accession>
<dbReference type="STRING" id="667129.HMPREF0758_1728"/>
<reference evidence="1 2" key="1">
    <citation type="submission" date="2010-01" db="EMBL/GenBank/DDBJ databases">
        <authorList>
            <person name="Muzny D."/>
            <person name="Qin X."/>
            <person name="Deng J."/>
            <person name="Jiang H."/>
            <person name="Liu Y."/>
            <person name="Qu J."/>
            <person name="Song X.-Z."/>
            <person name="Zhang L."/>
            <person name="Thornton R."/>
            <person name="Coyle M."/>
            <person name="Francisco L."/>
            <person name="Jackson L."/>
            <person name="Javaid M."/>
            <person name="Korchina V."/>
            <person name="Kovar C."/>
            <person name="Mata R."/>
            <person name="Mathew T."/>
            <person name="Ngo R."/>
            <person name="Nguyen L."/>
            <person name="Nguyen N."/>
            <person name="Okwuonu G."/>
            <person name="Ongeri F."/>
            <person name="Pham C."/>
            <person name="Simmons D."/>
            <person name="Wilczek-Boney K."/>
            <person name="Hale W."/>
            <person name="Jakkamsetti A."/>
            <person name="Pham P."/>
            <person name="Ruth R."/>
            <person name="San Lucas F."/>
            <person name="Warren J."/>
            <person name="Zhang J."/>
            <person name="Zhao Z."/>
            <person name="Zhou C."/>
            <person name="Zhu D."/>
            <person name="Lee S."/>
            <person name="Bess C."/>
            <person name="Blankenburg K."/>
            <person name="Forbes L."/>
            <person name="Fu Q."/>
            <person name="Gubbala S."/>
            <person name="Hirani K."/>
            <person name="Jayaseelan J.C."/>
            <person name="Lara F."/>
            <person name="Munidasa M."/>
            <person name="Palculict T."/>
            <person name="Patil S."/>
            <person name="Pu L.-L."/>
            <person name="Saada N."/>
            <person name="Tang L."/>
            <person name="Weissenberger G."/>
            <person name="Zhu Y."/>
            <person name="Hemphill L."/>
            <person name="Shang Y."/>
            <person name="Youmans B."/>
            <person name="Ayvaz T."/>
            <person name="Ross M."/>
            <person name="Santibanez J."/>
            <person name="Aqrawi P."/>
            <person name="Gross S."/>
            <person name="Joshi V."/>
            <person name="Fowler G."/>
            <person name="Nazareth L."/>
            <person name="Reid J."/>
            <person name="Worley K."/>
            <person name="Petrosino J."/>
            <person name="Highlander S."/>
            <person name="Gibbs R."/>
        </authorList>
    </citation>
    <scope>NUCLEOTIDE SEQUENCE [LARGE SCALE GENOMIC DNA]</scope>
    <source>
        <strain evidence="1 2">DSM 4582</strain>
    </source>
</reference>
<dbReference type="HOGENOM" id="CLU_3316856_0_0_6"/>
<sequence>MVLGWLGIGVIWCGEYRWKVWPQFMWFDEAFGNAHHDRN</sequence>
<evidence type="ECO:0000313" key="1">
    <source>
        <dbReference type="EMBL" id="EFE96677.1"/>
    </source>
</evidence>
<gene>
    <name evidence="1" type="ORF">HMPREF0758_1728</name>
</gene>
<dbReference type="Proteomes" id="UP000005723">
    <property type="component" value="Unassembled WGS sequence"/>
</dbReference>
<evidence type="ECO:0000313" key="2">
    <source>
        <dbReference type="Proteomes" id="UP000005723"/>
    </source>
</evidence>
<dbReference type="AlphaFoldDB" id="D4E0M8"/>
<protein>
    <submittedName>
        <fullName evidence="1">Uncharacterized protein</fullName>
    </submittedName>
</protein>
<keyword evidence="2" id="KW-1185">Reference proteome</keyword>
<dbReference type="EMBL" id="ADBY01000029">
    <property type="protein sequence ID" value="EFE96677.1"/>
    <property type="molecule type" value="Genomic_DNA"/>
</dbReference>
<comment type="caution">
    <text evidence="1">The sequence shown here is derived from an EMBL/GenBank/DDBJ whole genome shotgun (WGS) entry which is preliminary data.</text>
</comment>